<reference evidence="1" key="1">
    <citation type="journal article" date="2020" name="Nature">
        <title>Giant virus diversity and host interactions through global metagenomics.</title>
        <authorList>
            <person name="Schulz F."/>
            <person name="Roux S."/>
            <person name="Paez-Espino D."/>
            <person name="Jungbluth S."/>
            <person name="Walsh D.A."/>
            <person name="Denef V.J."/>
            <person name="McMahon K.D."/>
            <person name="Konstantinidis K.T."/>
            <person name="Eloe-Fadrosh E.A."/>
            <person name="Kyrpides N.C."/>
            <person name="Woyke T."/>
        </authorList>
    </citation>
    <scope>NUCLEOTIDE SEQUENCE</scope>
    <source>
        <strain evidence="1">GVMAG-M-3300023179-114</strain>
    </source>
</reference>
<evidence type="ECO:0000313" key="1">
    <source>
        <dbReference type="EMBL" id="QHT22767.1"/>
    </source>
</evidence>
<sequence>MMNYQSIYLNETNFYFGLGDLIRSTIKLYDLPKIMIFNCIS</sequence>
<name>A0A6C0E0T8_9ZZZZ</name>
<organism evidence="1">
    <name type="scientific">viral metagenome</name>
    <dbReference type="NCBI Taxonomy" id="1070528"/>
    <lineage>
        <taxon>unclassified sequences</taxon>
        <taxon>metagenomes</taxon>
        <taxon>organismal metagenomes</taxon>
    </lineage>
</organism>
<accession>A0A6C0E0T8</accession>
<dbReference type="EMBL" id="MN739720">
    <property type="protein sequence ID" value="QHT22767.1"/>
    <property type="molecule type" value="Genomic_DNA"/>
</dbReference>
<protein>
    <submittedName>
        <fullName evidence="1">Uncharacterized protein</fullName>
    </submittedName>
</protein>
<dbReference type="AlphaFoldDB" id="A0A6C0E0T8"/>
<proteinExistence type="predicted"/>